<comment type="caution">
    <text evidence="2">The sequence shown here is derived from an EMBL/GenBank/DDBJ whole genome shotgun (WGS) entry which is preliminary data.</text>
</comment>
<evidence type="ECO:0000313" key="3">
    <source>
        <dbReference type="Proteomes" id="UP001501265"/>
    </source>
</evidence>
<feature type="compositionally biased region" description="Basic and acidic residues" evidence="1">
    <location>
        <begin position="445"/>
        <end position="456"/>
    </location>
</feature>
<proteinExistence type="predicted"/>
<dbReference type="EMBL" id="BAABIG010000061">
    <property type="protein sequence ID" value="GAA4815975.1"/>
    <property type="molecule type" value="Genomic_DNA"/>
</dbReference>
<reference evidence="3" key="1">
    <citation type="journal article" date="2019" name="Int. J. Syst. Evol. Microbiol.">
        <title>The Global Catalogue of Microorganisms (GCM) 10K type strain sequencing project: providing services to taxonomists for standard genome sequencing and annotation.</title>
        <authorList>
            <consortium name="The Broad Institute Genomics Platform"/>
            <consortium name="The Broad Institute Genome Sequencing Center for Infectious Disease"/>
            <person name="Wu L."/>
            <person name="Ma J."/>
        </authorList>
    </citation>
    <scope>NUCLEOTIDE SEQUENCE [LARGE SCALE GENOMIC DNA]</scope>
    <source>
        <strain evidence="3">JCM 18081</strain>
    </source>
</reference>
<sequence length="491" mass="52351">MTVTVRVDTVGTVRIGPPPEVWPFHAPMGLAGGTVVIDPFAPDAPPYAELDGPAEAADWLEAVYGPGTRAVVRATVAAARAGSVAAHDRVDATVRSAAVPWSPGPGHESLVRLAMTRWLGDWSPDGLDPVLLDLEAGGLLWDLDGVVPGAVALARKCLTRSADPLLELAERLRHWTPEQVSDGLVAEAVLDSVLAAACLLEGHRHHPRLLALAREEASVRASGARLSGPESRVPALARVETAAQDSAEGTSSVDWEQVPARVLDAADNTVRWRTVRGTADGDLLQVTVRAAPRAVRVEGLGFRAYHPRLPLPVALGRLHRPAEPGDPTLRGEAVLSPLMRALDAAGLVVDVFDAAMVSPPRTGRAALRAVRRRRAVRQLTSLRRRWATRDAAGMSRWVPAAARTAGDLDESAARRGPDPLATRMWNLVSAAAVTARSLGAPDVPVPERAEGRERAGDPAGPPRVPWLRDPTWRPTVAEWLAVRPDFGLTAR</sequence>
<keyword evidence="3" id="KW-1185">Reference proteome</keyword>
<name>A0ABP9CSA2_9ACTN</name>
<dbReference type="RefSeq" id="WP_345623069.1">
    <property type="nucleotide sequence ID" value="NZ_BAABIG010000061.1"/>
</dbReference>
<evidence type="ECO:0000313" key="2">
    <source>
        <dbReference type="EMBL" id="GAA4815975.1"/>
    </source>
</evidence>
<dbReference type="Proteomes" id="UP001501265">
    <property type="component" value="Unassembled WGS sequence"/>
</dbReference>
<feature type="region of interest" description="Disordered" evidence="1">
    <location>
        <begin position="439"/>
        <end position="467"/>
    </location>
</feature>
<evidence type="ECO:0000256" key="1">
    <source>
        <dbReference type="SAM" id="MobiDB-lite"/>
    </source>
</evidence>
<protein>
    <submittedName>
        <fullName evidence="2">Uncharacterized protein</fullName>
    </submittedName>
</protein>
<accession>A0ABP9CSA2</accession>
<gene>
    <name evidence="2" type="ORF">GCM10023220_55190</name>
</gene>
<organism evidence="2 3">
    <name type="scientific">Streptomyces ziwulingensis</name>
    <dbReference type="NCBI Taxonomy" id="1045501"/>
    <lineage>
        <taxon>Bacteria</taxon>
        <taxon>Bacillati</taxon>
        <taxon>Actinomycetota</taxon>
        <taxon>Actinomycetes</taxon>
        <taxon>Kitasatosporales</taxon>
        <taxon>Streptomycetaceae</taxon>
        <taxon>Streptomyces</taxon>
    </lineage>
</organism>